<dbReference type="PANTHER" id="PTHR48081:SF9">
    <property type="entry name" value="CARBOXYLESTERASE"/>
    <property type="match status" value="1"/>
</dbReference>
<dbReference type="Pfam" id="PF20434">
    <property type="entry name" value="BD-FAE"/>
    <property type="match status" value="1"/>
</dbReference>
<gene>
    <name evidence="3" type="ORF">E4680_02295</name>
</gene>
<dbReference type="GO" id="GO:0016787">
    <property type="term" value="F:hydrolase activity"/>
    <property type="evidence" value="ECO:0007669"/>
    <property type="project" value="UniProtKB-KW"/>
</dbReference>
<comment type="caution">
    <text evidence="3">The sequence shown here is derived from an EMBL/GenBank/DDBJ whole genome shotgun (WGS) entry which is preliminary data.</text>
</comment>
<dbReference type="PANTHER" id="PTHR48081">
    <property type="entry name" value="AB HYDROLASE SUPERFAMILY PROTEIN C4A8.06C"/>
    <property type="match status" value="1"/>
</dbReference>
<dbReference type="InterPro" id="IPR049492">
    <property type="entry name" value="BD-FAE-like_dom"/>
</dbReference>
<dbReference type="Gene3D" id="3.40.50.1820">
    <property type="entry name" value="alpha/beta hydrolase"/>
    <property type="match status" value="1"/>
</dbReference>
<organism evidence="3 4">
    <name type="scientific">Candidatus Macondimonas diazotrophica</name>
    <dbReference type="NCBI Taxonomy" id="2305248"/>
    <lineage>
        <taxon>Bacteria</taxon>
        <taxon>Pseudomonadati</taxon>
        <taxon>Pseudomonadota</taxon>
        <taxon>Gammaproteobacteria</taxon>
        <taxon>Chromatiales</taxon>
        <taxon>Ectothiorhodospiraceae</taxon>
        <taxon>Candidatus Macondimonas</taxon>
    </lineage>
</organism>
<feature type="domain" description="BD-FAE-like" evidence="2">
    <location>
        <begin position="37"/>
        <end position="221"/>
    </location>
</feature>
<dbReference type="SUPFAM" id="SSF53474">
    <property type="entry name" value="alpha/beta-Hydrolases"/>
    <property type="match status" value="1"/>
</dbReference>
<dbReference type="InterPro" id="IPR050300">
    <property type="entry name" value="GDXG_lipolytic_enzyme"/>
</dbReference>
<accession>A0A4Z0FDI2</accession>
<dbReference type="AlphaFoldDB" id="A0A4Z0FDI2"/>
<name>A0A4Z0FDI2_9GAMM</name>
<dbReference type="OrthoDB" id="9771666at2"/>
<dbReference type="InterPro" id="IPR029058">
    <property type="entry name" value="AB_hydrolase_fold"/>
</dbReference>
<dbReference type="EMBL" id="SRIO01000002">
    <property type="protein sequence ID" value="TFZ83827.1"/>
    <property type="molecule type" value="Genomic_DNA"/>
</dbReference>
<evidence type="ECO:0000259" key="2">
    <source>
        <dbReference type="Pfam" id="PF20434"/>
    </source>
</evidence>
<protein>
    <submittedName>
        <fullName evidence="3">Alpha/beta hydrolase</fullName>
    </submittedName>
</protein>
<evidence type="ECO:0000313" key="4">
    <source>
        <dbReference type="Proteomes" id="UP000297890"/>
    </source>
</evidence>
<sequence>MSKWSGMVPRWTAPLRNWFGVRRVHTARFGNDARQCLDVYRPAGSSPMPVIVFFYGGRWKQGHRRLYSLLARRLAALGAVVIVPDYRLYPAVRFPVFVEDGAAAVDWVLRHVAQWGGDPERVHLMGHSAGAHIGALLSLDPRYLGVHGHSPATLAGFVGLAGPYDFMPFQTDELVDTFGPAERHEESQPIRFVDGRNPPFLLLHGSKDRVVGPGNSKRLWRRIEGCGGRARMVFLEQANHVNILWGLVVPFSAALTGVRREVAGFITGGAEELPNPPSDVVSLK</sequence>
<keyword evidence="4" id="KW-1185">Reference proteome</keyword>
<reference evidence="3 4" key="1">
    <citation type="journal article" date="2019" name="ISME J.">
        <title>Candidatus Macondimonas diazotrophica, a novel gammaproteobacterial genus dominating crude-oil-contaminated coastal sediments.</title>
        <authorList>
            <person name="Karthikeyan S."/>
            <person name="Konstantinidis K."/>
        </authorList>
    </citation>
    <scope>NUCLEOTIDE SEQUENCE [LARGE SCALE GENOMIC DNA]</scope>
    <source>
        <strain evidence="3 4">KTK01</strain>
    </source>
</reference>
<evidence type="ECO:0000313" key="3">
    <source>
        <dbReference type="EMBL" id="TFZ83827.1"/>
    </source>
</evidence>
<dbReference type="Proteomes" id="UP000297890">
    <property type="component" value="Unassembled WGS sequence"/>
</dbReference>
<keyword evidence="1 3" id="KW-0378">Hydrolase</keyword>
<evidence type="ECO:0000256" key="1">
    <source>
        <dbReference type="ARBA" id="ARBA00022801"/>
    </source>
</evidence>
<dbReference type="RefSeq" id="WP_135280754.1">
    <property type="nucleotide sequence ID" value="NZ_SRIO01000002.1"/>
</dbReference>
<proteinExistence type="predicted"/>